<dbReference type="GO" id="GO:0006355">
    <property type="term" value="P:regulation of DNA-templated transcription"/>
    <property type="evidence" value="ECO:0007669"/>
    <property type="project" value="InterPro"/>
</dbReference>
<dbReference type="Gene3D" id="3.40.50.300">
    <property type="entry name" value="P-loop containing nucleotide triphosphate hydrolases"/>
    <property type="match status" value="1"/>
</dbReference>
<evidence type="ECO:0000313" key="9">
    <source>
        <dbReference type="Proteomes" id="UP001155182"/>
    </source>
</evidence>
<dbReference type="AlphaFoldDB" id="A0A9X2F3Y3"/>
<dbReference type="PROSITE" id="PS50110">
    <property type="entry name" value="RESPONSE_REGULATORY"/>
    <property type="match status" value="1"/>
</dbReference>
<dbReference type="InterPro" id="IPR011006">
    <property type="entry name" value="CheY-like_superfamily"/>
</dbReference>
<evidence type="ECO:0000256" key="5">
    <source>
        <dbReference type="PROSITE-ProRule" id="PRU00169"/>
    </source>
</evidence>
<protein>
    <submittedName>
        <fullName evidence="8">Sigma-54 dependent transcriptional regulator</fullName>
    </submittedName>
</protein>
<evidence type="ECO:0000256" key="2">
    <source>
        <dbReference type="ARBA" id="ARBA00022840"/>
    </source>
</evidence>
<dbReference type="SUPFAM" id="SSF46689">
    <property type="entry name" value="Homeodomain-like"/>
    <property type="match status" value="1"/>
</dbReference>
<dbReference type="EMBL" id="JAMWYS010000053">
    <property type="protein sequence ID" value="MCO4294282.1"/>
    <property type="molecule type" value="Genomic_DNA"/>
</dbReference>
<dbReference type="Gene3D" id="3.40.50.2300">
    <property type="match status" value="1"/>
</dbReference>
<dbReference type="RefSeq" id="WP_252589310.1">
    <property type="nucleotide sequence ID" value="NZ_JAMWYS010000053.1"/>
</dbReference>
<dbReference type="Pfam" id="PF00072">
    <property type="entry name" value="Response_reg"/>
    <property type="match status" value="1"/>
</dbReference>
<dbReference type="InterPro" id="IPR001789">
    <property type="entry name" value="Sig_transdc_resp-reg_receiver"/>
</dbReference>
<name>A0A9X2F3Y3_9SPHI</name>
<gene>
    <name evidence="8" type="ORF">NF867_15580</name>
</gene>
<organism evidence="8 9">
    <name type="scientific">Solitalea agri</name>
    <dbReference type="NCBI Taxonomy" id="2953739"/>
    <lineage>
        <taxon>Bacteria</taxon>
        <taxon>Pseudomonadati</taxon>
        <taxon>Bacteroidota</taxon>
        <taxon>Sphingobacteriia</taxon>
        <taxon>Sphingobacteriales</taxon>
        <taxon>Sphingobacteriaceae</taxon>
        <taxon>Solitalea</taxon>
    </lineage>
</organism>
<dbReference type="SUPFAM" id="SSF52540">
    <property type="entry name" value="P-loop containing nucleoside triphosphate hydrolases"/>
    <property type="match status" value="1"/>
</dbReference>
<dbReference type="PANTHER" id="PTHR32071:SF121">
    <property type="entry name" value="SIGMA L-DEPENDENT TRANSCRIPTIONAL REGULATOR YQIR-RELATED"/>
    <property type="match status" value="1"/>
</dbReference>
<dbReference type="InterPro" id="IPR058031">
    <property type="entry name" value="AAA_lid_NorR"/>
</dbReference>
<dbReference type="PROSITE" id="PS00675">
    <property type="entry name" value="SIGMA54_INTERACT_1"/>
    <property type="match status" value="1"/>
</dbReference>
<keyword evidence="3" id="KW-0805">Transcription regulation</keyword>
<keyword evidence="9" id="KW-1185">Reference proteome</keyword>
<dbReference type="Gene3D" id="1.10.10.60">
    <property type="entry name" value="Homeodomain-like"/>
    <property type="match status" value="1"/>
</dbReference>
<reference evidence="8" key="1">
    <citation type="submission" date="2022-06" db="EMBL/GenBank/DDBJ databases">
        <title>Solitalea sp. MAHUQ-68 isolated from rhizospheric soil.</title>
        <authorList>
            <person name="Huq M.A."/>
        </authorList>
    </citation>
    <scope>NUCLEOTIDE SEQUENCE</scope>
    <source>
        <strain evidence="8">MAHUQ-68</strain>
    </source>
</reference>
<dbReference type="GO" id="GO:0000160">
    <property type="term" value="P:phosphorelay signal transduction system"/>
    <property type="evidence" value="ECO:0007669"/>
    <property type="project" value="InterPro"/>
</dbReference>
<dbReference type="InterPro" id="IPR009057">
    <property type="entry name" value="Homeodomain-like_sf"/>
</dbReference>
<dbReference type="Pfam" id="PF00158">
    <property type="entry name" value="Sigma54_activat"/>
    <property type="match status" value="1"/>
</dbReference>
<comment type="caution">
    <text evidence="8">The sequence shown here is derived from an EMBL/GenBank/DDBJ whole genome shotgun (WGS) entry which is preliminary data.</text>
</comment>
<dbReference type="InterPro" id="IPR002078">
    <property type="entry name" value="Sigma_54_int"/>
</dbReference>
<dbReference type="InterPro" id="IPR025943">
    <property type="entry name" value="Sigma_54_int_dom_ATP-bd_2"/>
</dbReference>
<dbReference type="PROSITE" id="PS50045">
    <property type="entry name" value="SIGMA54_INTERACT_4"/>
    <property type="match status" value="1"/>
</dbReference>
<feature type="domain" description="Response regulatory" evidence="7">
    <location>
        <begin position="5"/>
        <end position="119"/>
    </location>
</feature>
<dbReference type="SMART" id="SM00448">
    <property type="entry name" value="REC"/>
    <property type="match status" value="1"/>
</dbReference>
<evidence type="ECO:0000256" key="4">
    <source>
        <dbReference type="ARBA" id="ARBA00023163"/>
    </source>
</evidence>
<keyword evidence="1" id="KW-0547">Nucleotide-binding</keyword>
<dbReference type="InterPro" id="IPR002197">
    <property type="entry name" value="HTH_Fis"/>
</dbReference>
<dbReference type="PROSITE" id="PS00676">
    <property type="entry name" value="SIGMA54_INTERACT_2"/>
    <property type="match status" value="1"/>
</dbReference>
<dbReference type="PANTHER" id="PTHR32071">
    <property type="entry name" value="TRANSCRIPTIONAL REGULATORY PROTEIN"/>
    <property type="match status" value="1"/>
</dbReference>
<dbReference type="InterPro" id="IPR027417">
    <property type="entry name" value="P-loop_NTPase"/>
</dbReference>
<feature type="modified residue" description="4-aspartylphosphate" evidence="5">
    <location>
        <position position="54"/>
    </location>
</feature>
<dbReference type="SMART" id="SM00382">
    <property type="entry name" value="AAA"/>
    <property type="match status" value="1"/>
</dbReference>
<keyword evidence="2" id="KW-0067">ATP-binding</keyword>
<dbReference type="GO" id="GO:0005524">
    <property type="term" value="F:ATP binding"/>
    <property type="evidence" value="ECO:0007669"/>
    <property type="project" value="UniProtKB-KW"/>
</dbReference>
<sequence>MSDKTILIIDDEDKLRGLLSRILQLEGYKILEASTGKSALKVLENEKVQVILSDVKLPDANGVELTSQIKTSYPSTEIIVLTAYGTIQDGVKAIKYGAFDYITKGDDNDKIIPLVSKAMDKAILQQRVEYLERKVNARFGFDFIIGRSKAILNVVELAKKVAKTDTTVLLLGETGTGKEVFAQAIHYESHRRQKPFVAINCSAFSKEILESELFGHKAGAFTGAIKDKKGLFEEADGGTIFLDEIGEMNPDLQAKLLRVLESGTFIKVGDTQTKQVNVRIIAATNRDLKKETDEGNFRLDLFYRLSVFQIVLPPLRERMEDIVLLSRYYLEEFSAKVNRRIQSFDKAFLKKLESHPWKGNIRELKNVLERAVILCDTDTLTVDLLPFEMQFEEDDQMTSTFDLQTVEKNHIRKVLLYTKGNKTETAHLLNIGLTTLYRKMEEYKI</sequence>
<dbReference type="CDD" id="cd00009">
    <property type="entry name" value="AAA"/>
    <property type="match status" value="1"/>
</dbReference>
<dbReference type="Pfam" id="PF25601">
    <property type="entry name" value="AAA_lid_14"/>
    <property type="match status" value="1"/>
</dbReference>
<keyword evidence="5" id="KW-0597">Phosphoprotein</keyword>
<evidence type="ECO:0000256" key="1">
    <source>
        <dbReference type="ARBA" id="ARBA00022741"/>
    </source>
</evidence>
<keyword evidence="4" id="KW-0804">Transcription</keyword>
<evidence type="ECO:0000259" key="7">
    <source>
        <dbReference type="PROSITE" id="PS50110"/>
    </source>
</evidence>
<dbReference type="FunFam" id="3.40.50.300:FF:000006">
    <property type="entry name" value="DNA-binding transcriptional regulator NtrC"/>
    <property type="match status" value="1"/>
</dbReference>
<dbReference type="Gene3D" id="1.10.8.60">
    <property type="match status" value="1"/>
</dbReference>
<evidence type="ECO:0000256" key="3">
    <source>
        <dbReference type="ARBA" id="ARBA00023015"/>
    </source>
</evidence>
<dbReference type="InterPro" id="IPR003593">
    <property type="entry name" value="AAA+_ATPase"/>
</dbReference>
<proteinExistence type="predicted"/>
<dbReference type="Proteomes" id="UP001155182">
    <property type="component" value="Unassembled WGS sequence"/>
</dbReference>
<feature type="domain" description="Sigma-54 factor interaction" evidence="6">
    <location>
        <begin position="144"/>
        <end position="373"/>
    </location>
</feature>
<dbReference type="Pfam" id="PF02954">
    <property type="entry name" value="HTH_8"/>
    <property type="match status" value="1"/>
</dbReference>
<evidence type="ECO:0000313" key="8">
    <source>
        <dbReference type="EMBL" id="MCO4294282.1"/>
    </source>
</evidence>
<dbReference type="SUPFAM" id="SSF52172">
    <property type="entry name" value="CheY-like"/>
    <property type="match status" value="1"/>
</dbReference>
<accession>A0A9X2F3Y3</accession>
<dbReference type="InterPro" id="IPR025662">
    <property type="entry name" value="Sigma_54_int_dom_ATP-bd_1"/>
</dbReference>
<evidence type="ECO:0000259" key="6">
    <source>
        <dbReference type="PROSITE" id="PS50045"/>
    </source>
</evidence>
<dbReference type="GO" id="GO:0043565">
    <property type="term" value="F:sequence-specific DNA binding"/>
    <property type="evidence" value="ECO:0007669"/>
    <property type="project" value="InterPro"/>
</dbReference>